<sequence length="85" mass="9442">MFAQNRFQSLSEKVMMVGVTCLLEAGAELKEIATHMGWSIKHVAKVIKRHVALLPSMTDGLAEKLQRAESRTKLQIAVQISHGEI</sequence>
<accession>A0AAD3P0Y4</accession>
<reference evidence="1" key="2">
    <citation type="submission" date="2023-01" db="EMBL/GenBank/DDBJ databases">
        <authorList>
            <person name="Sun Q."/>
            <person name="Evtushenko L."/>
        </authorList>
    </citation>
    <scope>NUCLEOTIDE SEQUENCE</scope>
    <source>
        <strain evidence="1">VKM B-2222</strain>
    </source>
</reference>
<comment type="caution">
    <text evidence="1">The sequence shown here is derived from an EMBL/GenBank/DDBJ whole genome shotgun (WGS) entry which is preliminary data.</text>
</comment>
<reference evidence="1" key="1">
    <citation type="journal article" date="2014" name="Int. J. Syst. Evol. Microbiol.">
        <title>Complete genome sequence of Corynebacterium casei LMG S-19264T (=DSM 44701T), isolated from a smear-ripened cheese.</title>
        <authorList>
            <consortium name="US DOE Joint Genome Institute (JGI-PGF)"/>
            <person name="Walter F."/>
            <person name="Albersmeier A."/>
            <person name="Kalinowski J."/>
            <person name="Ruckert C."/>
        </authorList>
    </citation>
    <scope>NUCLEOTIDE SEQUENCE</scope>
    <source>
        <strain evidence="1">VKM B-2222</strain>
    </source>
</reference>
<keyword evidence="2" id="KW-1185">Reference proteome</keyword>
<gene>
    <name evidence="1" type="ORF">GCM10017635_30390</name>
</gene>
<evidence type="ECO:0008006" key="3">
    <source>
        <dbReference type="Google" id="ProtNLM"/>
    </source>
</evidence>
<evidence type="ECO:0000313" key="2">
    <source>
        <dbReference type="Proteomes" id="UP001143349"/>
    </source>
</evidence>
<dbReference type="Proteomes" id="UP001143349">
    <property type="component" value="Unassembled WGS sequence"/>
</dbReference>
<organism evidence="1 2">
    <name type="scientific">Paracoccus kondratievae</name>
    <dbReference type="NCBI Taxonomy" id="135740"/>
    <lineage>
        <taxon>Bacteria</taxon>
        <taxon>Pseudomonadati</taxon>
        <taxon>Pseudomonadota</taxon>
        <taxon>Alphaproteobacteria</taxon>
        <taxon>Rhodobacterales</taxon>
        <taxon>Paracoccaceae</taxon>
        <taxon>Paracoccus</taxon>
    </lineage>
</organism>
<name>A0AAD3P0Y4_9RHOB</name>
<dbReference type="AlphaFoldDB" id="A0AAD3P0Y4"/>
<evidence type="ECO:0000313" key="1">
    <source>
        <dbReference type="EMBL" id="GLK65562.1"/>
    </source>
</evidence>
<dbReference type="EMBL" id="BSFH01000092">
    <property type="protein sequence ID" value="GLK65562.1"/>
    <property type="molecule type" value="Genomic_DNA"/>
</dbReference>
<protein>
    <recommendedName>
        <fullName evidence="3">Helix-turn-helix domain-containing protein</fullName>
    </recommendedName>
</protein>
<proteinExistence type="predicted"/>